<dbReference type="CDD" id="cd09272">
    <property type="entry name" value="RNase_HI_RT_Ty1"/>
    <property type="match status" value="1"/>
</dbReference>
<protein>
    <submittedName>
        <fullName evidence="1">Uncharacterized protein</fullName>
    </submittedName>
</protein>
<sequence>MLDLLTDAGLLGSKPKRVPFLKGGDLQSDRSPLLENPQEYRRIVGRLLYLRFSRPDITYCVQQLSQFLQAPREVHLQHAIYVLKYLKNNPSLGLHFSASSDLSLRAYSDADWASCVTTRKSLTTFCIFLGNSPISWKTKRQTTVSRSSAEAEYRAMASTVCELQWISYLLTDLRVPVSLPIPFHRDSKSAIDITCNPLFHERTKYLDIDCHVVRNQYKQGFISPIHVSSSLQIADIFTKPLSSPVFHRLLSKLVLIDFFQSPT</sequence>
<dbReference type="EMBL" id="JAIWQS010000005">
    <property type="protein sequence ID" value="KAJ8763825.1"/>
    <property type="molecule type" value="Genomic_DNA"/>
</dbReference>
<dbReference type="PANTHER" id="PTHR11439:SF465">
    <property type="entry name" value="REVERSE TRANSCRIPTASE TY1_COPIA-TYPE DOMAIN-CONTAINING PROTEIN"/>
    <property type="match status" value="1"/>
</dbReference>
<dbReference type="SUPFAM" id="SSF56672">
    <property type="entry name" value="DNA/RNA polymerases"/>
    <property type="match status" value="1"/>
</dbReference>
<accession>A0AAV8TAS4</accession>
<name>A0AAV8TAS4_9ROSI</name>
<comment type="caution">
    <text evidence="1">The sequence shown here is derived from an EMBL/GenBank/DDBJ whole genome shotgun (WGS) entry which is preliminary data.</text>
</comment>
<proteinExistence type="predicted"/>
<dbReference type="InterPro" id="IPR043502">
    <property type="entry name" value="DNA/RNA_pol_sf"/>
</dbReference>
<evidence type="ECO:0000313" key="2">
    <source>
        <dbReference type="Proteomes" id="UP001159364"/>
    </source>
</evidence>
<dbReference type="AlphaFoldDB" id="A0AAV8TAS4"/>
<evidence type="ECO:0000313" key="1">
    <source>
        <dbReference type="EMBL" id="KAJ8763825.1"/>
    </source>
</evidence>
<dbReference type="PANTHER" id="PTHR11439">
    <property type="entry name" value="GAG-POL-RELATED RETROTRANSPOSON"/>
    <property type="match status" value="1"/>
</dbReference>
<organism evidence="1 2">
    <name type="scientific">Erythroxylum novogranatense</name>
    <dbReference type="NCBI Taxonomy" id="1862640"/>
    <lineage>
        <taxon>Eukaryota</taxon>
        <taxon>Viridiplantae</taxon>
        <taxon>Streptophyta</taxon>
        <taxon>Embryophyta</taxon>
        <taxon>Tracheophyta</taxon>
        <taxon>Spermatophyta</taxon>
        <taxon>Magnoliopsida</taxon>
        <taxon>eudicotyledons</taxon>
        <taxon>Gunneridae</taxon>
        <taxon>Pentapetalae</taxon>
        <taxon>rosids</taxon>
        <taxon>fabids</taxon>
        <taxon>Malpighiales</taxon>
        <taxon>Erythroxylaceae</taxon>
        <taxon>Erythroxylum</taxon>
    </lineage>
</organism>
<gene>
    <name evidence="1" type="ORF">K2173_003607</name>
</gene>
<keyword evidence="2" id="KW-1185">Reference proteome</keyword>
<dbReference type="Proteomes" id="UP001159364">
    <property type="component" value="Linkage Group LG05"/>
</dbReference>
<reference evidence="1 2" key="1">
    <citation type="submission" date="2021-09" db="EMBL/GenBank/DDBJ databases">
        <title>Genomic insights and catalytic innovation underlie evolution of tropane alkaloids biosynthesis.</title>
        <authorList>
            <person name="Wang Y.-J."/>
            <person name="Tian T."/>
            <person name="Huang J.-P."/>
            <person name="Huang S.-X."/>
        </authorList>
    </citation>
    <scope>NUCLEOTIDE SEQUENCE [LARGE SCALE GENOMIC DNA]</scope>
    <source>
        <strain evidence="1">KIB-2018</strain>
        <tissue evidence="1">Leaf</tissue>
    </source>
</reference>